<evidence type="ECO:0000313" key="3">
    <source>
        <dbReference type="Proteomes" id="UP001179952"/>
    </source>
</evidence>
<feature type="compositionally biased region" description="Basic residues" evidence="1">
    <location>
        <begin position="154"/>
        <end position="163"/>
    </location>
</feature>
<comment type="caution">
    <text evidence="2">The sequence shown here is derived from an EMBL/GenBank/DDBJ whole genome shotgun (WGS) entry which is preliminary data.</text>
</comment>
<organism evidence="2 3">
    <name type="scientific">Acorus gramineus</name>
    <name type="common">Dwarf sweet flag</name>
    <dbReference type="NCBI Taxonomy" id="55184"/>
    <lineage>
        <taxon>Eukaryota</taxon>
        <taxon>Viridiplantae</taxon>
        <taxon>Streptophyta</taxon>
        <taxon>Embryophyta</taxon>
        <taxon>Tracheophyta</taxon>
        <taxon>Spermatophyta</taxon>
        <taxon>Magnoliopsida</taxon>
        <taxon>Liliopsida</taxon>
        <taxon>Acoraceae</taxon>
        <taxon>Acorus</taxon>
    </lineage>
</organism>
<evidence type="ECO:0000313" key="2">
    <source>
        <dbReference type="EMBL" id="KAK1259255.1"/>
    </source>
</evidence>
<dbReference type="AlphaFoldDB" id="A0AAV9A569"/>
<protein>
    <submittedName>
        <fullName evidence="2">Uncharacterized protein</fullName>
    </submittedName>
</protein>
<dbReference type="EMBL" id="JAUJYN010000012">
    <property type="protein sequence ID" value="KAK1259255.1"/>
    <property type="molecule type" value="Genomic_DNA"/>
</dbReference>
<name>A0AAV9A569_ACOGR</name>
<keyword evidence="3" id="KW-1185">Reference proteome</keyword>
<gene>
    <name evidence="2" type="ORF">QJS04_geneDACA017989</name>
</gene>
<proteinExistence type="predicted"/>
<dbReference type="Proteomes" id="UP001179952">
    <property type="component" value="Unassembled WGS sequence"/>
</dbReference>
<reference evidence="2" key="1">
    <citation type="journal article" date="2023" name="Nat. Commun.">
        <title>Diploid and tetraploid genomes of Acorus and the evolution of monocots.</title>
        <authorList>
            <person name="Ma L."/>
            <person name="Liu K.W."/>
            <person name="Li Z."/>
            <person name="Hsiao Y.Y."/>
            <person name="Qi Y."/>
            <person name="Fu T."/>
            <person name="Tang G.D."/>
            <person name="Zhang D."/>
            <person name="Sun W.H."/>
            <person name="Liu D.K."/>
            <person name="Li Y."/>
            <person name="Chen G.Z."/>
            <person name="Liu X.D."/>
            <person name="Liao X.Y."/>
            <person name="Jiang Y.T."/>
            <person name="Yu X."/>
            <person name="Hao Y."/>
            <person name="Huang J."/>
            <person name="Zhao X.W."/>
            <person name="Ke S."/>
            <person name="Chen Y.Y."/>
            <person name="Wu W.L."/>
            <person name="Hsu J.L."/>
            <person name="Lin Y.F."/>
            <person name="Huang M.D."/>
            <person name="Li C.Y."/>
            <person name="Huang L."/>
            <person name="Wang Z.W."/>
            <person name="Zhao X."/>
            <person name="Zhong W.Y."/>
            <person name="Peng D.H."/>
            <person name="Ahmad S."/>
            <person name="Lan S."/>
            <person name="Zhang J.S."/>
            <person name="Tsai W.C."/>
            <person name="Van de Peer Y."/>
            <person name="Liu Z.J."/>
        </authorList>
    </citation>
    <scope>NUCLEOTIDE SEQUENCE</scope>
    <source>
        <strain evidence="2">SCP</strain>
    </source>
</reference>
<sequence length="198" mass="20909">METTQKAGQGPAHAVVVFQTGKEFAPKAAHSLAVGADSHVHGAVVSESAQHSSDSILDHGNVGSVNAHGVSTDPVLKSPQSKSIMSKAIADAFAKDQGVEVESFFLANLFRDSDPQSISGGNLAVVLHLEPPELPSNAGPNKHSSEPSSFEVKKKSKEKKPKKSSTNIVSGVVEGVDKISKHPKPPRPLHSKQRKQHL</sequence>
<feature type="compositionally biased region" description="Basic residues" evidence="1">
    <location>
        <begin position="181"/>
        <end position="198"/>
    </location>
</feature>
<accession>A0AAV9A569</accession>
<feature type="region of interest" description="Disordered" evidence="1">
    <location>
        <begin position="131"/>
        <end position="198"/>
    </location>
</feature>
<evidence type="ECO:0000256" key="1">
    <source>
        <dbReference type="SAM" id="MobiDB-lite"/>
    </source>
</evidence>
<reference evidence="2" key="2">
    <citation type="submission" date="2023-06" db="EMBL/GenBank/DDBJ databases">
        <authorList>
            <person name="Ma L."/>
            <person name="Liu K.-W."/>
            <person name="Li Z."/>
            <person name="Hsiao Y.-Y."/>
            <person name="Qi Y."/>
            <person name="Fu T."/>
            <person name="Tang G."/>
            <person name="Zhang D."/>
            <person name="Sun W.-H."/>
            <person name="Liu D.-K."/>
            <person name="Li Y."/>
            <person name="Chen G.-Z."/>
            <person name="Liu X.-D."/>
            <person name="Liao X.-Y."/>
            <person name="Jiang Y.-T."/>
            <person name="Yu X."/>
            <person name="Hao Y."/>
            <person name="Huang J."/>
            <person name="Zhao X.-W."/>
            <person name="Ke S."/>
            <person name="Chen Y.-Y."/>
            <person name="Wu W.-L."/>
            <person name="Hsu J.-L."/>
            <person name="Lin Y.-F."/>
            <person name="Huang M.-D."/>
            <person name="Li C.-Y."/>
            <person name="Huang L."/>
            <person name="Wang Z.-W."/>
            <person name="Zhao X."/>
            <person name="Zhong W.-Y."/>
            <person name="Peng D.-H."/>
            <person name="Ahmad S."/>
            <person name="Lan S."/>
            <person name="Zhang J.-S."/>
            <person name="Tsai W.-C."/>
            <person name="Van De Peer Y."/>
            <person name="Liu Z.-J."/>
        </authorList>
    </citation>
    <scope>NUCLEOTIDE SEQUENCE</scope>
    <source>
        <strain evidence="2">SCP</strain>
        <tissue evidence="2">Leaves</tissue>
    </source>
</reference>